<dbReference type="AlphaFoldDB" id="A0A6L7IWF8"/>
<dbReference type="PANTHER" id="PTHR30413">
    <property type="entry name" value="INNER MEMBRANE TRANSPORT PERMEASE"/>
    <property type="match status" value="1"/>
</dbReference>
<dbReference type="EMBL" id="CP063310">
    <property type="protein sequence ID" value="QOS67184.1"/>
    <property type="molecule type" value="Genomic_DNA"/>
</dbReference>
<dbReference type="InterPro" id="IPR013525">
    <property type="entry name" value="ABC2_TM"/>
</dbReference>
<dbReference type="KEGG" id="egd:GS424_011655"/>
<feature type="transmembrane region" description="Helical" evidence="9">
    <location>
        <begin position="176"/>
        <end position="194"/>
    </location>
</feature>
<keyword evidence="7 9" id="KW-1133">Transmembrane helix</keyword>
<keyword evidence="3 9" id="KW-0813">Transport</keyword>
<keyword evidence="8 9" id="KW-0472">Membrane</keyword>
<sequence length="261" mass="30077">MATEAVQTKSWKHNLFILESLVTKDFKLKYRRSVLGVLWSVLNPLLMMLVLTAVFSFMFRFTIVNYPLYLILGTILFDMMSRSTSASMTSIIEAAPLIKKIRVEKSIFPVEKILFELLNFAISLVAVAAVMLYYQVAPTTNLFFLPLLLMYMVIFCSGVGLLLAALAVFFRDTIHLWGVIVTAWTYATPLFYPFDMLPDWMQQAMAFNPMYHYVTYFRDIMMWNTNPGVIENLICLGMAVATLIVGLFVFRKLEHKFILYV</sequence>
<dbReference type="GO" id="GO:0140359">
    <property type="term" value="F:ABC-type transporter activity"/>
    <property type="evidence" value="ECO:0007669"/>
    <property type="project" value="InterPro"/>
</dbReference>
<organism evidence="11 12">
    <name type="scientific">Eggerthella guodeyinii</name>
    <dbReference type="NCBI Taxonomy" id="2690837"/>
    <lineage>
        <taxon>Bacteria</taxon>
        <taxon>Bacillati</taxon>
        <taxon>Actinomycetota</taxon>
        <taxon>Coriobacteriia</taxon>
        <taxon>Eggerthellales</taxon>
        <taxon>Eggerthellaceae</taxon>
        <taxon>Eggerthella</taxon>
    </lineage>
</organism>
<dbReference type="RefSeq" id="WP_160943687.1">
    <property type="nucleotide sequence ID" value="NZ_CP063310.1"/>
</dbReference>
<evidence type="ECO:0000259" key="10">
    <source>
        <dbReference type="PROSITE" id="PS51012"/>
    </source>
</evidence>
<proteinExistence type="inferred from homology"/>
<comment type="subcellular location">
    <subcellularLocation>
        <location evidence="1">Cell inner membrane</location>
        <topology evidence="1">Multi-pass membrane protein</topology>
    </subcellularLocation>
    <subcellularLocation>
        <location evidence="9">Cell membrane</location>
        <topology evidence="9">Multi-pass membrane protein</topology>
    </subcellularLocation>
</comment>
<evidence type="ECO:0000256" key="8">
    <source>
        <dbReference type="ARBA" id="ARBA00023136"/>
    </source>
</evidence>
<gene>
    <name evidence="11" type="ORF">GS424_011655</name>
</gene>
<feature type="transmembrane region" description="Helical" evidence="9">
    <location>
        <begin position="34"/>
        <end position="57"/>
    </location>
</feature>
<feature type="transmembrane region" description="Helical" evidence="9">
    <location>
        <begin position="63"/>
        <end position="80"/>
    </location>
</feature>
<evidence type="ECO:0000256" key="9">
    <source>
        <dbReference type="RuleBase" id="RU361157"/>
    </source>
</evidence>
<dbReference type="Pfam" id="PF01061">
    <property type="entry name" value="ABC2_membrane"/>
    <property type="match status" value="1"/>
</dbReference>
<evidence type="ECO:0000256" key="5">
    <source>
        <dbReference type="ARBA" id="ARBA00022519"/>
    </source>
</evidence>
<evidence type="ECO:0000256" key="3">
    <source>
        <dbReference type="ARBA" id="ARBA00022448"/>
    </source>
</evidence>
<feature type="transmembrane region" description="Helical" evidence="9">
    <location>
        <begin position="113"/>
        <end position="136"/>
    </location>
</feature>
<dbReference type="InterPro" id="IPR047817">
    <property type="entry name" value="ABC2_TM_bact-type"/>
</dbReference>
<dbReference type="GO" id="GO:0043190">
    <property type="term" value="C:ATP-binding cassette (ABC) transporter complex"/>
    <property type="evidence" value="ECO:0007669"/>
    <property type="project" value="InterPro"/>
</dbReference>
<reference evidence="11 12" key="1">
    <citation type="submission" date="2020-10" db="EMBL/GenBank/DDBJ databases">
        <title>Eggerthella sp. nov., isolated from human feces.</title>
        <authorList>
            <person name="Yajun G."/>
        </authorList>
    </citation>
    <scope>NUCLEOTIDE SEQUENCE [LARGE SCALE GENOMIC DNA]</scope>
    <source>
        <strain evidence="11 12">HF-1101</strain>
    </source>
</reference>
<feature type="transmembrane region" description="Helical" evidence="9">
    <location>
        <begin position="229"/>
        <end position="250"/>
    </location>
</feature>
<dbReference type="PANTHER" id="PTHR30413:SF8">
    <property type="entry name" value="TRANSPORT PERMEASE PROTEIN"/>
    <property type="match status" value="1"/>
</dbReference>
<evidence type="ECO:0000313" key="11">
    <source>
        <dbReference type="EMBL" id="QOS67184.1"/>
    </source>
</evidence>
<keyword evidence="4 9" id="KW-1003">Cell membrane</keyword>
<evidence type="ECO:0000313" key="12">
    <source>
        <dbReference type="Proteomes" id="UP000478463"/>
    </source>
</evidence>
<feature type="transmembrane region" description="Helical" evidence="9">
    <location>
        <begin position="142"/>
        <end position="169"/>
    </location>
</feature>
<protein>
    <recommendedName>
        <fullName evidence="9">Transport permease protein</fullName>
    </recommendedName>
</protein>
<evidence type="ECO:0000256" key="7">
    <source>
        <dbReference type="ARBA" id="ARBA00022989"/>
    </source>
</evidence>
<dbReference type="GO" id="GO:0015920">
    <property type="term" value="P:lipopolysaccharide transport"/>
    <property type="evidence" value="ECO:0007669"/>
    <property type="project" value="TreeGrafter"/>
</dbReference>
<evidence type="ECO:0000256" key="4">
    <source>
        <dbReference type="ARBA" id="ARBA00022475"/>
    </source>
</evidence>
<keyword evidence="5" id="KW-0997">Cell inner membrane</keyword>
<feature type="domain" description="ABC transmembrane type-2" evidence="10">
    <location>
        <begin position="35"/>
        <end position="253"/>
    </location>
</feature>
<evidence type="ECO:0000256" key="6">
    <source>
        <dbReference type="ARBA" id="ARBA00022692"/>
    </source>
</evidence>
<accession>A0A6L7IWF8</accession>
<dbReference type="InterPro" id="IPR000412">
    <property type="entry name" value="ABC_2_transport"/>
</dbReference>
<keyword evidence="6 9" id="KW-0812">Transmembrane</keyword>
<name>A0A6L7IWF8_9ACTN</name>
<dbReference type="Proteomes" id="UP000478463">
    <property type="component" value="Chromosome"/>
</dbReference>
<evidence type="ECO:0000256" key="2">
    <source>
        <dbReference type="ARBA" id="ARBA00007783"/>
    </source>
</evidence>
<evidence type="ECO:0000256" key="1">
    <source>
        <dbReference type="ARBA" id="ARBA00004429"/>
    </source>
</evidence>
<dbReference type="PROSITE" id="PS51012">
    <property type="entry name" value="ABC_TM2"/>
    <property type="match status" value="1"/>
</dbReference>
<dbReference type="PRINTS" id="PR00164">
    <property type="entry name" value="ABC2TRNSPORT"/>
</dbReference>
<comment type="similarity">
    <text evidence="2 9">Belongs to the ABC-2 integral membrane protein family.</text>
</comment>